<comment type="caution">
    <text evidence="9">The sequence shown here is derived from an EMBL/GenBank/DDBJ whole genome shotgun (WGS) entry which is preliminary data.</text>
</comment>
<dbReference type="STRING" id="1229780.BN381_160023"/>
<dbReference type="PANTHER" id="PTHR11058">
    <property type="entry name" value="NADH-UBIQUINONE OXIDOREDUCTASE CHAIN 3"/>
    <property type="match status" value="1"/>
</dbReference>
<evidence type="ECO:0000313" key="9">
    <source>
        <dbReference type="EMBL" id="CCM63058.1"/>
    </source>
</evidence>
<evidence type="ECO:0000256" key="5">
    <source>
        <dbReference type="ARBA" id="ARBA00022989"/>
    </source>
</evidence>
<keyword evidence="4 7" id="KW-0812">Transmembrane</keyword>
<keyword evidence="6 7" id="KW-0472">Membrane</keyword>
<keyword evidence="7" id="KW-1003">Cell membrane</keyword>
<dbReference type="Proteomes" id="UP000018291">
    <property type="component" value="Unassembled WGS sequence"/>
</dbReference>
<keyword evidence="7 8" id="KW-0874">Quinone</keyword>
<keyword evidence="3 7" id="KW-0813">Transport</keyword>
<reference evidence="9 10" key="1">
    <citation type="journal article" date="2013" name="ISME J.">
        <title>Metabolic model for the filamentous 'Candidatus Microthrix parvicella' based on genomic and metagenomic analyses.</title>
        <authorList>
            <person name="Jon McIlroy S."/>
            <person name="Kristiansen R."/>
            <person name="Albertsen M."/>
            <person name="Michael Karst S."/>
            <person name="Rossetti S."/>
            <person name="Lund Nielsen J."/>
            <person name="Tandoi V."/>
            <person name="James Seviour R."/>
            <person name="Nielsen P.H."/>
        </authorList>
    </citation>
    <scope>NUCLEOTIDE SEQUENCE [LARGE SCALE GENOMIC DNA]</scope>
    <source>
        <strain evidence="9 10">RN1</strain>
    </source>
</reference>
<dbReference type="eggNOG" id="COG0838">
    <property type="taxonomic scope" value="Bacteria"/>
</dbReference>
<dbReference type="HOGENOM" id="CLU_119549_1_1_11"/>
<comment type="similarity">
    <text evidence="2 7 8">Belongs to the complex I subunit 3 family.</text>
</comment>
<feature type="transmembrane region" description="Helical" evidence="7">
    <location>
        <begin position="115"/>
        <end position="138"/>
    </location>
</feature>
<evidence type="ECO:0000256" key="3">
    <source>
        <dbReference type="ARBA" id="ARBA00022448"/>
    </source>
</evidence>
<protein>
    <recommendedName>
        <fullName evidence="7">NADH-quinone oxidoreductase subunit A</fullName>
        <ecNumber evidence="7">7.1.1.-</ecNumber>
    </recommendedName>
    <alternativeName>
        <fullName evidence="7">NADH dehydrogenase I subunit A</fullName>
    </alternativeName>
    <alternativeName>
        <fullName evidence="7">NDH-1 subunit A</fullName>
    </alternativeName>
    <alternativeName>
        <fullName evidence="7">NUO1</fullName>
    </alternativeName>
</protein>
<feature type="transmembrane region" description="Helical" evidence="7">
    <location>
        <begin position="33"/>
        <end position="53"/>
    </location>
</feature>
<dbReference type="Gene3D" id="1.20.58.1610">
    <property type="entry name" value="NADH:ubiquinone/plastoquinone oxidoreductase, chain 3"/>
    <property type="match status" value="1"/>
</dbReference>
<dbReference type="EMBL" id="CANL01000008">
    <property type="protein sequence ID" value="CCM63058.1"/>
    <property type="molecule type" value="Genomic_DNA"/>
</dbReference>
<dbReference type="InterPro" id="IPR000440">
    <property type="entry name" value="NADH_UbQ/plastoQ_OxRdtase_su3"/>
</dbReference>
<dbReference type="Pfam" id="PF00507">
    <property type="entry name" value="Oxidored_q4"/>
    <property type="match status" value="1"/>
</dbReference>
<name>R4YXQ5_9ACTN</name>
<dbReference type="PANTHER" id="PTHR11058:SF9">
    <property type="entry name" value="NADH-UBIQUINONE OXIDOREDUCTASE CHAIN 3"/>
    <property type="match status" value="1"/>
</dbReference>
<evidence type="ECO:0000256" key="2">
    <source>
        <dbReference type="ARBA" id="ARBA00008472"/>
    </source>
</evidence>
<evidence type="ECO:0000313" key="10">
    <source>
        <dbReference type="Proteomes" id="UP000018291"/>
    </source>
</evidence>
<evidence type="ECO:0000256" key="7">
    <source>
        <dbReference type="HAMAP-Rule" id="MF_01394"/>
    </source>
</evidence>
<dbReference type="GO" id="GO:0048038">
    <property type="term" value="F:quinone binding"/>
    <property type="evidence" value="ECO:0007669"/>
    <property type="project" value="UniProtKB-KW"/>
</dbReference>
<comment type="function">
    <text evidence="7">NDH-1 shuttles electrons from NADH, via FMN and iron-sulfur (Fe-S) centers, to quinones in the respiratory chain. The immediate electron acceptor for the enzyme in this species is believed to be a menaquinone. Couples the redox reaction to proton translocation (for every two electrons transferred, four hydrogen ions are translocated across the cytoplasmic membrane), and thus conserves the redox energy in a proton gradient.</text>
</comment>
<dbReference type="GO" id="GO:0050136">
    <property type="term" value="F:NADH dehydrogenase (quinone) (non-electrogenic) activity"/>
    <property type="evidence" value="ECO:0007669"/>
    <property type="project" value="UniProtKB-UniRule"/>
</dbReference>
<keyword evidence="7 8" id="KW-0520">NAD</keyword>
<keyword evidence="10" id="KW-1185">Reference proteome</keyword>
<comment type="catalytic activity">
    <reaction evidence="7 8">
        <text>a quinone + NADH + 5 H(+)(in) = a quinol + NAD(+) + 4 H(+)(out)</text>
        <dbReference type="Rhea" id="RHEA:57888"/>
        <dbReference type="ChEBI" id="CHEBI:15378"/>
        <dbReference type="ChEBI" id="CHEBI:24646"/>
        <dbReference type="ChEBI" id="CHEBI:57540"/>
        <dbReference type="ChEBI" id="CHEBI:57945"/>
        <dbReference type="ChEBI" id="CHEBI:132124"/>
    </reaction>
</comment>
<keyword evidence="9" id="KW-0560">Oxidoreductase</keyword>
<evidence type="ECO:0000256" key="1">
    <source>
        <dbReference type="ARBA" id="ARBA00004141"/>
    </source>
</evidence>
<dbReference type="RefSeq" id="WP_012225114.1">
    <property type="nucleotide sequence ID" value="NZ_HG422565.1"/>
</dbReference>
<dbReference type="InterPro" id="IPR023043">
    <property type="entry name" value="NAD(P)H_OxRDtase_bac/plastid"/>
</dbReference>
<gene>
    <name evidence="7 9" type="primary">nuoA</name>
    <name evidence="9" type="ORF">BN381_160023</name>
</gene>
<feature type="transmembrane region" description="Helical" evidence="7">
    <location>
        <begin position="88"/>
        <end position="109"/>
    </location>
</feature>
<dbReference type="AlphaFoldDB" id="R4YXQ5"/>
<accession>R4YXQ5</accession>
<organism evidence="9 10">
    <name type="scientific">Candidatus Neomicrothrix parvicella RN1</name>
    <dbReference type="NCBI Taxonomy" id="1229780"/>
    <lineage>
        <taxon>Bacteria</taxon>
        <taxon>Bacillati</taxon>
        <taxon>Actinomycetota</taxon>
        <taxon>Acidimicrobiia</taxon>
        <taxon>Acidimicrobiales</taxon>
        <taxon>Microthrixaceae</taxon>
        <taxon>Candidatus Neomicrothrix</taxon>
    </lineage>
</organism>
<comment type="subcellular location">
    <subcellularLocation>
        <location evidence="7 8">Cell membrane</location>
        <topology evidence="7 8">Multi-pass membrane protein</topology>
    </subcellularLocation>
    <subcellularLocation>
        <location evidence="1">Membrane</location>
        <topology evidence="1">Multi-pass membrane protein</topology>
    </subcellularLocation>
</comment>
<evidence type="ECO:0000256" key="6">
    <source>
        <dbReference type="ARBA" id="ARBA00023136"/>
    </source>
</evidence>
<dbReference type="GO" id="GO:0005886">
    <property type="term" value="C:plasma membrane"/>
    <property type="evidence" value="ECO:0007669"/>
    <property type="project" value="UniProtKB-SubCell"/>
</dbReference>
<keyword evidence="5 7" id="KW-1133">Transmembrane helix</keyword>
<proteinExistence type="inferred from homology"/>
<dbReference type="InterPro" id="IPR038430">
    <property type="entry name" value="NDAH_ubi_oxred_su3_sf"/>
</dbReference>
<keyword evidence="7" id="KW-1278">Translocase</keyword>
<sequence>MGSAKQVVFGAPQRPQVDSLIVLAAESEFLRSYLTAAIMGAVGFGLVALLLGIGKLIRPSRDVGDKYVTYESGVNPVGWAWSQSQIRYYLFALMFVIFDVEAVFIFPWATRLEAYGLFGLVEMAAFVGVLLLGLLYAWRKGVLRWV</sequence>
<dbReference type="HAMAP" id="MF_01394">
    <property type="entry name" value="NDH1_NuoA"/>
    <property type="match status" value="1"/>
</dbReference>
<dbReference type="GO" id="GO:0008137">
    <property type="term" value="F:NADH dehydrogenase (ubiquinone) activity"/>
    <property type="evidence" value="ECO:0007669"/>
    <property type="project" value="InterPro"/>
</dbReference>
<comment type="subunit">
    <text evidence="7">NDH-1 is composed of 14 different subunits. Subunits NuoA, H, J, K, L, M, N constitute the membrane sector of the complex.</text>
</comment>
<evidence type="ECO:0000256" key="4">
    <source>
        <dbReference type="ARBA" id="ARBA00022692"/>
    </source>
</evidence>
<dbReference type="GO" id="GO:0030964">
    <property type="term" value="C:NADH dehydrogenase complex"/>
    <property type="evidence" value="ECO:0007669"/>
    <property type="project" value="TreeGrafter"/>
</dbReference>
<evidence type="ECO:0000256" key="8">
    <source>
        <dbReference type="RuleBase" id="RU003639"/>
    </source>
</evidence>
<dbReference type="EC" id="7.1.1.-" evidence="7"/>